<evidence type="ECO:0000313" key="2">
    <source>
        <dbReference type="EMBL" id="MBP1040587.1"/>
    </source>
</evidence>
<keyword evidence="3" id="KW-1185">Reference proteome</keyword>
<proteinExistence type="predicted"/>
<dbReference type="InterPro" id="IPR036514">
    <property type="entry name" value="SGNH_hydro_sf"/>
</dbReference>
<evidence type="ECO:0000259" key="1">
    <source>
        <dbReference type="Pfam" id="PF13472"/>
    </source>
</evidence>
<dbReference type="CDD" id="cd04506">
    <property type="entry name" value="SGNH_hydrolase_YpmR_like"/>
    <property type="match status" value="1"/>
</dbReference>
<dbReference type="Gene3D" id="3.40.50.1110">
    <property type="entry name" value="SGNH hydrolase"/>
    <property type="match status" value="1"/>
</dbReference>
<dbReference type="InterPro" id="IPR051532">
    <property type="entry name" value="Ester_Hydrolysis_Enzymes"/>
</dbReference>
<dbReference type="AlphaFoldDB" id="A0A940SRA4"/>
<feature type="domain" description="SGNH hydrolase-type esterase" evidence="1">
    <location>
        <begin position="54"/>
        <end position="271"/>
    </location>
</feature>
<dbReference type="GO" id="GO:0004622">
    <property type="term" value="F:phosphatidylcholine lysophospholipase activity"/>
    <property type="evidence" value="ECO:0007669"/>
    <property type="project" value="TreeGrafter"/>
</dbReference>
<dbReference type="EMBL" id="JAEEGA010000003">
    <property type="protein sequence ID" value="MBP1040587.1"/>
    <property type="molecule type" value="Genomic_DNA"/>
</dbReference>
<gene>
    <name evidence="2" type="ORF">I6N95_06200</name>
</gene>
<dbReference type="InterPro" id="IPR013830">
    <property type="entry name" value="SGNH_hydro"/>
</dbReference>
<dbReference type="PANTHER" id="PTHR30383:SF27">
    <property type="entry name" value="SPORE GERMINATION LIPASE LIPC"/>
    <property type="match status" value="1"/>
</dbReference>
<dbReference type="Proteomes" id="UP000674938">
    <property type="component" value="Unassembled WGS sequence"/>
</dbReference>
<dbReference type="SUPFAM" id="SSF52266">
    <property type="entry name" value="SGNH hydrolase"/>
    <property type="match status" value="1"/>
</dbReference>
<comment type="caution">
    <text evidence="2">The sequence shown here is derived from an EMBL/GenBank/DDBJ whole genome shotgun (WGS) entry which is preliminary data.</text>
</comment>
<dbReference type="PANTHER" id="PTHR30383">
    <property type="entry name" value="THIOESTERASE 1/PROTEASE 1/LYSOPHOSPHOLIPASE L1"/>
    <property type="match status" value="1"/>
</dbReference>
<organism evidence="2 3">
    <name type="scientific">Vagococcus allomyrinae</name>
    <dbReference type="NCBI Taxonomy" id="2794353"/>
    <lineage>
        <taxon>Bacteria</taxon>
        <taxon>Bacillati</taxon>
        <taxon>Bacillota</taxon>
        <taxon>Bacilli</taxon>
        <taxon>Lactobacillales</taxon>
        <taxon>Enterococcaceae</taxon>
        <taxon>Vagococcus</taxon>
    </lineage>
</organism>
<name>A0A940SRA4_9ENTE</name>
<sequence length="290" mass="32226">MKLIQKYSYSLGVLILACVIGFMALAALIPKAQPMFGEQTAEKSQEKQLLNFAAIGDSLTEGVGDTTKSGGYVPLLKQAISEETGIDAIHSDNFGKAGDRSDQILKRIKKNEEIQTGLKEADFITLTVGGNDLMKVVKSEFMNDISYETFDKPLEEFKKQLGLLIAEIRSYNSEAPIYLMGIYNPFYLSFQEVSEMQDIVTLWNDGAKEAIKDEQKVYFIPINDSLYKGLNGQIGIGSDTTETSTSSSGGSLNNLISEVDNFHPNNLGYQIMANAFKEKMFETKKDWLEK</sequence>
<accession>A0A940SRA4</accession>
<keyword evidence="2" id="KW-0378">Hydrolase</keyword>
<evidence type="ECO:0000313" key="3">
    <source>
        <dbReference type="Proteomes" id="UP000674938"/>
    </source>
</evidence>
<dbReference type="RefSeq" id="WP_209525713.1">
    <property type="nucleotide sequence ID" value="NZ_JAEEGA010000003.1"/>
</dbReference>
<dbReference type="Pfam" id="PF13472">
    <property type="entry name" value="Lipase_GDSL_2"/>
    <property type="match status" value="1"/>
</dbReference>
<dbReference type="PROSITE" id="PS51257">
    <property type="entry name" value="PROKAR_LIPOPROTEIN"/>
    <property type="match status" value="1"/>
</dbReference>
<protein>
    <submittedName>
        <fullName evidence="2">SGNH/GDSL hydrolase family protein</fullName>
    </submittedName>
</protein>
<reference evidence="2" key="1">
    <citation type="submission" date="2020-12" db="EMBL/GenBank/DDBJ databases">
        <title>Vagococcus allomyrinae sp. nov. and Enterococcus lavae sp. nov., isolated from the larvae of Allomyrina dichotoma.</title>
        <authorList>
            <person name="Lee S.D."/>
        </authorList>
    </citation>
    <scope>NUCLEOTIDE SEQUENCE</scope>
    <source>
        <strain evidence="2">BWB3-3</strain>
    </source>
</reference>